<evidence type="ECO:0000256" key="3">
    <source>
        <dbReference type="ARBA" id="ARBA00022741"/>
    </source>
</evidence>
<dbReference type="eggNOG" id="COG1134">
    <property type="taxonomic scope" value="Bacteria"/>
</dbReference>
<organism evidence="6 7">
    <name type="scientific">Elizabethkingia anophelis NUHP1</name>
    <dbReference type="NCBI Taxonomy" id="1338011"/>
    <lineage>
        <taxon>Bacteria</taxon>
        <taxon>Pseudomonadati</taxon>
        <taxon>Bacteroidota</taxon>
        <taxon>Flavobacteriia</taxon>
        <taxon>Flavobacteriales</taxon>
        <taxon>Weeksellaceae</taxon>
        <taxon>Elizabethkingia</taxon>
    </lineage>
</organism>
<dbReference type="STRING" id="1338011.BD94_3327"/>
<dbReference type="InterPro" id="IPR029439">
    <property type="entry name" value="Wzt_C"/>
</dbReference>
<dbReference type="Pfam" id="PF00005">
    <property type="entry name" value="ABC_tran"/>
    <property type="match status" value="1"/>
</dbReference>
<dbReference type="Proteomes" id="UP000028933">
    <property type="component" value="Chromosome"/>
</dbReference>
<dbReference type="HOGENOM" id="CLU_000604_101_4_10"/>
<dbReference type="AlphaFoldDB" id="A0A077EI67"/>
<evidence type="ECO:0000313" key="7">
    <source>
        <dbReference type="Proteomes" id="UP000028933"/>
    </source>
</evidence>
<keyword evidence="4 6" id="KW-0067">ATP-binding</keyword>
<dbReference type="SMART" id="SM00382">
    <property type="entry name" value="AAA"/>
    <property type="match status" value="1"/>
</dbReference>
<evidence type="ECO:0000256" key="4">
    <source>
        <dbReference type="ARBA" id="ARBA00022840"/>
    </source>
</evidence>
<dbReference type="InterPro" id="IPR027417">
    <property type="entry name" value="P-loop_NTPase"/>
</dbReference>
<dbReference type="GO" id="GO:0016887">
    <property type="term" value="F:ATP hydrolysis activity"/>
    <property type="evidence" value="ECO:0007669"/>
    <property type="project" value="InterPro"/>
</dbReference>
<evidence type="ECO:0000256" key="1">
    <source>
        <dbReference type="ARBA" id="ARBA00005417"/>
    </source>
</evidence>
<evidence type="ECO:0000313" key="6">
    <source>
        <dbReference type="EMBL" id="AIL47102.1"/>
    </source>
</evidence>
<protein>
    <submittedName>
        <fullName evidence="6">Polysaccharide ABC transporter, ATP-binding protein</fullName>
    </submittedName>
</protein>
<feature type="domain" description="ABC transporter" evidence="5">
    <location>
        <begin position="44"/>
        <end position="269"/>
    </location>
</feature>
<dbReference type="CDD" id="cd10147">
    <property type="entry name" value="Wzt_C-like"/>
    <property type="match status" value="1"/>
</dbReference>
<dbReference type="SUPFAM" id="SSF52540">
    <property type="entry name" value="P-loop containing nucleoside triphosphate hydrolases"/>
    <property type="match status" value="1"/>
</dbReference>
<keyword evidence="2" id="KW-0813">Transport</keyword>
<reference evidence="6 7" key="1">
    <citation type="journal article" date="2013" name="Lancet">
        <title>First case of E anophelis outbreak in an intensive-care unit.</title>
        <authorList>
            <person name="Teo J."/>
            <person name="Tan S.Y."/>
            <person name="Tay M."/>
            <person name="Ding Y."/>
            <person name="Kjelleberg S."/>
            <person name="Givskov M."/>
            <person name="Lin R.T."/>
            <person name="Yang L."/>
        </authorList>
    </citation>
    <scope>NUCLEOTIDE SEQUENCE [LARGE SCALE GENOMIC DNA]</scope>
    <source>
        <strain evidence="6 7">NUHP1</strain>
    </source>
</reference>
<comment type="similarity">
    <text evidence="1">Belongs to the ABC transporter superfamily.</text>
</comment>
<dbReference type="RefSeq" id="WP_024565978.1">
    <property type="nucleotide sequence ID" value="NZ_CP007547.1"/>
</dbReference>
<dbReference type="CDD" id="cd03220">
    <property type="entry name" value="ABC_KpsT_Wzt"/>
    <property type="match status" value="1"/>
</dbReference>
<dbReference type="Gene3D" id="2.70.50.60">
    <property type="entry name" value="abc- transporter (atp binding component) like domain"/>
    <property type="match status" value="1"/>
</dbReference>
<dbReference type="PROSITE" id="PS50893">
    <property type="entry name" value="ABC_TRANSPORTER_2"/>
    <property type="match status" value="1"/>
</dbReference>
<proteinExistence type="inferred from homology"/>
<evidence type="ECO:0000259" key="5">
    <source>
        <dbReference type="PROSITE" id="PS50893"/>
    </source>
</evidence>
<dbReference type="PANTHER" id="PTHR46743">
    <property type="entry name" value="TEICHOIC ACIDS EXPORT ATP-BINDING PROTEIN TAGH"/>
    <property type="match status" value="1"/>
</dbReference>
<dbReference type="GO" id="GO:0016020">
    <property type="term" value="C:membrane"/>
    <property type="evidence" value="ECO:0007669"/>
    <property type="project" value="InterPro"/>
</dbReference>
<dbReference type="InterPro" id="IPR003439">
    <property type="entry name" value="ABC_transporter-like_ATP-bd"/>
</dbReference>
<dbReference type="PANTHER" id="PTHR46743:SF2">
    <property type="entry name" value="TEICHOIC ACIDS EXPORT ATP-BINDING PROTEIN TAGH"/>
    <property type="match status" value="1"/>
</dbReference>
<dbReference type="GO" id="GO:0140359">
    <property type="term" value="F:ABC-type transporter activity"/>
    <property type="evidence" value="ECO:0007669"/>
    <property type="project" value="InterPro"/>
</dbReference>
<dbReference type="InterPro" id="IPR015860">
    <property type="entry name" value="ABC_transpr_TagH-like"/>
</dbReference>
<accession>A0A077EI67</accession>
<keyword evidence="3" id="KW-0547">Nucleotide-binding</keyword>
<dbReference type="KEGG" id="eao:BD94_3327"/>
<dbReference type="InterPro" id="IPR050683">
    <property type="entry name" value="Bact_Polysacc_Export_ATP-bd"/>
</dbReference>
<dbReference type="EMBL" id="CP007547">
    <property type="protein sequence ID" value="AIL47102.1"/>
    <property type="molecule type" value="Genomic_DNA"/>
</dbReference>
<name>A0A077EI67_9FLAO</name>
<gene>
    <name evidence="6" type="ORF">BD94_3327</name>
</gene>
<dbReference type="GO" id="GO:0005524">
    <property type="term" value="F:ATP binding"/>
    <property type="evidence" value="ECO:0007669"/>
    <property type="project" value="UniProtKB-KW"/>
</dbReference>
<evidence type="ECO:0000256" key="2">
    <source>
        <dbReference type="ARBA" id="ARBA00022448"/>
    </source>
</evidence>
<sequence length="424" mass="47232">MKNIALEVENLSKQYRLGQVGTGTLSHDLNRWWHKIRGKEDPYLKIGEVNDRTKSGDSDYVWALRDVNFQIEQGDAIGIIGRNGAGKSTLLKLLSKVTKPTTGNIKVRGRIASLLEVGTGFHPEMTGRENIFLNGAILGMTRREIKSKFDEIVDFAGIERYVDTPVKRYSSGMYVRLAFAVAAHLDSEILIVDEVLAVGDAEFQKKCLGKMGDVSKGEGRTVLFVSHNMASVSSLCSTGIYMKNGTLIGQGKIQNIIAQYLSDGLNENTDSIWEGDVGDEYIKITKTKIYTVDDMNGFHTDTDLFVEITGEVLQPIYGLILGFTLISQYGYEIAYTLYDDEGIDIDTIQPGKFTKKFKIPANNLAEGHYKIEFDIGIHNVKRIIKNECNISFQLANISGIGRKFIVGSQQGRTSLFRPDWSVIE</sequence>
<dbReference type="Gene3D" id="3.40.50.300">
    <property type="entry name" value="P-loop containing nucleotide triphosphate hydrolases"/>
    <property type="match status" value="1"/>
</dbReference>
<dbReference type="InterPro" id="IPR003593">
    <property type="entry name" value="AAA+_ATPase"/>
</dbReference>